<dbReference type="SUPFAM" id="SSF53795">
    <property type="entry name" value="PEP carboxykinase-like"/>
    <property type="match status" value="1"/>
</dbReference>
<proteinExistence type="predicted"/>
<dbReference type="Proteomes" id="UP000293568">
    <property type="component" value="Chromosome"/>
</dbReference>
<gene>
    <name evidence="1" type="ORF">ET464_10545</name>
</gene>
<dbReference type="OrthoDB" id="5430844at2"/>
<dbReference type="Gene3D" id="3.40.50.300">
    <property type="entry name" value="P-loop containing nucleotide triphosphate hydrolases"/>
    <property type="match status" value="1"/>
</dbReference>
<accession>A0A4P6EYG2</accession>
<dbReference type="InterPro" id="IPR027417">
    <property type="entry name" value="P-loop_NTPase"/>
</dbReference>
<reference evidence="1 2" key="1">
    <citation type="submission" date="2019-01" db="EMBL/GenBank/DDBJ databases">
        <title>Genome sequencing of strain FW100M-2.</title>
        <authorList>
            <person name="Heo J."/>
            <person name="Kim S.-J."/>
            <person name="Kim J.-S."/>
            <person name="Hong S.-B."/>
            <person name="Kwon S.-W."/>
        </authorList>
    </citation>
    <scope>NUCLEOTIDE SEQUENCE [LARGE SCALE GENOMIC DNA]</scope>
    <source>
        <strain evidence="1 2">FW100M-2</strain>
    </source>
</reference>
<keyword evidence="2" id="KW-1185">Reference proteome</keyword>
<sequence>MSQTLFYQAFGQTIQSDILLPELIMADSPISDIDVTIRYENLSRKLNEFIQNRTSYQIKKGYFAFYVPEVACFVIENGDMISVYPDKQENLDRIRLYVLGTCMGAILHQKQIVALHGSAIVIQDKAYAFVGDSGQGKSTLASAFIQQGYKLLTDDVIAIKMINDNPMVMPAYPQQKLWQESLAAFGMNPERYSPLFDRETKYAVPVSSNFINTPVPLAGVFELTKLDCELPKLISYSTLEGMHLLYRHTFRNLLLSAEDLKDWHFDASVHMVSHLGLYRLERPIHTFTANQLASLVKSVAVAYR</sequence>
<organism evidence="1 2">
    <name type="scientific">Paenibacillus protaetiae</name>
    <dbReference type="NCBI Taxonomy" id="2509456"/>
    <lineage>
        <taxon>Bacteria</taxon>
        <taxon>Bacillati</taxon>
        <taxon>Bacillota</taxon>
        <taxon>Bacilli</taxon>
        <taxon>Bacillales</taxon>
        <taxon>Paenibacillaceae</taxon>
        <taxon>Paenibacillus</taxon>
    </lineage>
</organism>
<dbReference type="AlphaFoldDB" id="A0A4P6EYG2"/>
<evidence type="ECO:0000313" key="2">
    <source>
        <dbReference type="Proteomes" id="UP000293568"/>
    </source>
</evidence>
<protein>
    <submittedName>
        <fullName evidence="1">Aldolase</fullName>
    </submittedName>
</protein>
<name>A0A4P6EYG2_9BACL</name>
<dbReference type="EMBL" id="CP035492">
    <property type="protein sequence ID" value="QAY68450.1"/>
    <property type="molecule type" value="Genomic_DNA"/>
</dbReference>
<evidence type="ECO:0000313" key="1">
    <source>
        <dbReference type="EMBL" id="QAY68450.1"/>
    </source>
</evidence>
<dbReference type="KEGG" id="pprt:ET464_10545"/>